<evidence type="ECO:0008006" key="3">
    <source>
        <dbReference type="Google" id="ProtNLM"/>
    </source>
</evidence>
<evidence type="ECO:0000313" key="2">
    <source>
        <dbReference type="Proteomes" id="UP001430290"/>
    </source>
</evidence>
<comment type="caution">
    <text evidence="1">The sequence shown here is derived from an EMBL/GenBank/DDBJ whole genome shotgun (WGS) entry which is preliminary data.</text>
</comment>
<sequence>MEISQIEARQLLELSALWPRAVCVPGTQRVGIVRGLAERLAALMPGWLDEIAAKPIRIEDDGTSRRVHFVAGFRYGYSRATREFSAAFLQNNGCWALADIEHDDGRANFDPLIPSPTWNRRIGYALLDKARKVLVDAVIAQVGAECNEDNAVAIRGTVDFIAWQAWRIAGLARQVPAHFPTKPMRALLAQALAIEPALLALARKCRISVHRHPITNRFLTFVWRHREALERIERQTPQLLSFVAEYMFTHGVPDADPTQAAKAWLRAHGVTRQASLLLDTQGVRPLRGFVESFAGDEQLAALALALRLAQTGHGVQRPSRAAYRVLSQVWRHTSADGIRQWFAKLPQQVAVQCVRRAECAQHPAAVAVARDEIRRVVAWWLRIADAPPAGAVTGSWQRWLQLVKAAQTRKRLALQAVSWHSPVNELVHHSGKARALTNGLALYDEGETMRHCIDGYRDDCINGTFLAFHVEFERDGKPRQATVGLVKREHRFFKWQVSDVCGVANARFGREWPEIAKQLEGLCNVREMVRARREAARRAAMMQGVTWMCVALPSFKDWRGKATAITSTQALVDYGKTLWCDIQHYAEECASGQAQAYRVVIENRYAWKTYGLDRYEHFVVLLRKHAAGWAVADVRTTHGMRYQHSPIEPFALKLAAACNHTDRVNDGITQAAQLRVA</sequence>
<reference evidence="1" key="1">
    <citation type="submission" date="2021-09" db="EMBL/GenBank/DDBJ databases">
        <authorList>
            <person name="Wu T."/>
            <person name="Guo S.Z."/>
        </authorList>
    </citation>
    <scope>NUCLEOTIDE SEQUENCE</scope>
    <source>
        <strain evidence="1">RSS-23</strain>
    </source>
</reference>
<gene>
    <name evidence="1" type="ORF">K7B09_01460</name>
</gene>
<organism evidence="1 2">
    <name type="scientific">Thermomonas beijingensis</name>
    <dbReference type="NCBI Taxonomy" id="2872701"/>
    <lineage>
        <taxon>Bacteria</taxon>
        <taxon>Pseudomonadati</taxon>
        <taxon>Pseudomonadota</taxon>
        <taxon>Gammaproteobacteria</taxon>
        <taxon>Lysobacterales</taxon>
        <taxon>Lysobacteraceae</taxon>
        <taxon>Thermomonas</taxon>
    </lineage>
</organism>
<dbReference type="Proteomes" id="UP001430290">
    <property type="component" value="Unassembled WGS sequence"/>
</dbReference>
<protein>
    <recommendedName>
        <fullName evidence="3">PcfJ-like protein</fullName>
    </recommendedName>
</protein>
<evidence type="ECO:0000313" key="1">
    <source>
        <dbReference type="EMBL" id="MBZ4184991.1"/>
    </source>
</evidence>
<name>A0ABS7TAV9_9GAMM</name>
<dbReference type="RefSeq" id="WP_223626003.1">
    <property type="nucleotide sequence ID" value="NZ_JAIQDJ010000001.1"/>
</dbReference>
<proteinExistence type="predicted"/>
<accession>A0ABS7TAV9</accession>
<keyword evidence="2" id="KW-1185">Reference proteome</keyword>
<dbReference type="EMBL" id="JAIQDJ010000001">
    <property type="protein sequence ID" value="MBZ4184991.1"/>
    <property type="molecule type" value="Genomic_DNA"/>
</dbReference>